<keyword evidence="8" id="KW-0106">Calcium</keyword>
<evidence type="ECO:0000256" key="6">
    <source>
        <dbReference type="ARBA" id="ARBA00023049"/>
    </source>
</evidence>
<feature type="binding site" evidence="8">
    <location>
        <position position="245"/>
    </location>
    <ligand>
        <name>Zn(2+)</name>
        <dbReference type="ChEBI" id="CHEBI:29105"/>
        <label>2</label>
        <note>catalytic</note>
    </ligand>
</feature>
<evidence type="ECO:0000256" key="2">
    <source>
        <dbReference type="ARBA" id="ARBA00022670"/>
    </source>
</evidence>
<dbReference type="Proteomes" id="UP001153555">
    <property type="component" value="Unassembled WGS sequence"/>
</dbReference>
<feature type="binding site" description="in inhibited form" evidence="8">
    <location>
        <position position="87"/>
    </location>
    <ligand>
        <name>Zn(2+)</name>
        <dbReference type="ChEBI" id="CHEBI:29105"/>
        <label>2</label>
        <note>catalytic</note>
    </ligand>
</feature>
<proteinExistence type="inferred from homology"/>
<dbReference type="PANTHER" id="PTHR10201">
    <property type="entry name" value="MATRIX METALLOPROTEINASE"/>
    <property type="match status" value="1"/>
</dbReference>
<dbReference type="SMART" id="SM00235">
    <property type="entry name" value="ZnMc"/>
    <property type="match status" value="1"/>
</dbReference>
<accession>A0A9N7REF7</accession>
<dbReference type="SUPFAM" id="SSF47090">
    <property type="entry name" value="PGBD-like"/>
    <property type="match status" value="1"/>
</dbReference>
<dbReference type="Gene3D" id="3.40.390.10">
    <property type="entry name" value="Collagenase (Catalytic Domain)"/>
    <property type="match status" value="1"/>
</dbReference>
<dbReference type="InterPro" id="IPR036365">
    <property type="entry name" value="PGBD-like_sf"/>
</dbReference>
<dbReference type="InterPro" id="IPR002477">
    <property type="entry name" value="Peptidoglycan-bd-like"/>
</dbReference>
<dbReference type="AlphaFoldDB" id="A0A9N7REF7"/>
<feature type="binding site" evidence="8">
    <location>
        <position position="193"/>
    </location>
    <ligand>
        <name>Zn(2+)</name>
        <dbReference type="ChEBI" id="CHEBI:29105"/>
        <label>1</label>
    </ligand>
</feature>
<dbReference type="GO" id="GO:0006508">
    <property type="term" value="P:proteolysis"/>
    <property type="evidence" value="ECO:0007669"/>
    <property type="project" value="UniProtKB-KW"/>
</dbReference>
<dbReference type="InterPro" id="IPR033739">
    <property type="entry name" value="M10A_MMP"/>
</dbReference>
<dbReference type="GO" id="GO:0008270">
    <property type="term" value="F:zinc ion binding"/>
    <property type="evidence" value="ECO:0007669"/>
    <property type="project" value="InterPro"/>
</dbReference>
<evidence type="ECO:0000256" key="3">
    <source>
        <dbReference type="ARBA" id="ARBA00022723"/>
    </source>
</evidence>
<keyword evidence="3 8" id="KW-0479">Metal-binding</keyword>
<evidence type="ECO:0000256" key="8">
    <source>
        <dbReference type="PIRSR" id="PIRSR621190-2"/>
    </source>
</evidence>
<dbReference type="InterPro" id="IPR024079">
    <property type="entry name" value="MetalloPept_cat_dom_sf"/>
</dbReference>
<dbReference type="CDD" id="cd04278">
    <property type="entry name" value="ZnMc_MMP"/>
    <property type="match status" value="1"/>
</dbReference>
<dbReference type="GO" id="GO:0030198">
    <property type="term" value="P:extracellular matrix organization"/>
    <property type="evidence" value="ECO:0007669"/>
    <property type="project" value="TreeGrafter"/>
</dbReference>
<dbReference type="InterPro" id="IPR006026">
    <property type="entry name" value="Peptidase_Metallo"/>
</dbReference>
<keyword evidence="6" id="KW-0482">Metalloprotease</keyword>
<dbReference type="PANTHER" id="PTHR10201:SF213">
    <property type="entry name" value="METALLOENDOPROTEINASE 2-MMP-LIKE"/>
    <property type="match status" value="1"/>
</dbReference>
<feature type="active site" evidence="7">
    <location>
        <position position="228"/>
    </location>
</feature>
<evidence type="ECO:0000313" key="10">
    <source>
        <dbReference type="EMBL" id="CAA0826759.1"/>
    </source>
</evidence>
<dbReference type="GO" id="GO:0031012">
    <property type="term" value="C:extracellular matrix"/>
    <property type="evidence" value="ECO:0007669"/>
    <property type="project" value="InterPro"/>
</dbReference>
<evidence type="ECO:0000259" key="9">
    <source>
        <dbReference type="SMART" id="SM00235"/>
    </source>
</evidence>
<feature type="binding site" evidence="8">
    <location>
        <position position="237"/>
    </location>
    <ligand>
        <name>Zn(2+)</name>
        <dbReference type="ChEBI" id="CHEBI:29105"/>
        <label>2</label>
        <note>catalytic</note>
    </ligand>
</feature>
<dbReference type="EMBL" id="CACSLK010027624">
    <property type="protein sequence ID" value="CAA0826759.1"/>
    <property type="molecule type" value="Genomic_DNA"/>
</dbReference>
<dbReference type="GO" id="GO:0004222">
    <property type="term" value="F:metalloendopeptidase activity"/>
    <property type="evidence" value="ECO:0007669"/>
    <property type="project" value="InterPro"/>
</dbReference>
<dbReference type="OrthoDB" id="902933at2759"/>
<feature type="binding site" evidence="8">
    <location>
        <position position="178"/>
    </location>
    <ligand>
        <name>Zn(2+)</name>
        <dbReference type="ChEBI" id="CHEBI:29105"/>
        <label>1</label>
    </ligand>
</feature>
<feature type="binding site" evidence="8">
    <location>
        <position position="227"/>
    </location>
    <ligand>
        <name>Zn(2+)</name>
        <dbReference type="ChEBI" id="CHEBI:29105"/>
        <label>2</label>
        <note>catalytic</note>
    </ligand>
</feature>
<evidence type="ECO:0000256" key="7">
    <source>
        <dbReference type="PIRSR" id="PIRSR621190-1"/>
    </source>
</evidence>
<evidence type="ECO:0000256" key="1">
    <source>
        <dbReference type="ARBA" id="ARBA00009614"/>
    </source>
</evidence>
<evidence type="ECO:0000256" key="4">
    <source>
        <dbReference type="ARBA" id="ARBA00022801"/>
    </source>
</evidence>
<dbReference type="InterPro" id="IPR021190">
    <property type="entry name" value="Pept_M10A"/>
</dbReference>
<feature type="binding site" evidence="8">
    <location>
        <position position="176"/>
    </location>
    <ligand>
        <name>Zn(2+)</name>
        <dbReference type="ChEBI" id="CHEBI:29105"/>
        <label>1</label>
    </ligand>
</feature>
<reference evidence="10" key="1">
    <citation type="submission" date="2019-12" db="EMBL/GenBank/DDBJ databases">
        <authorList>
            <person name="Scholes J."/>
        </authorList>
    </citation>
    <scope>NUCLEOTIDE SEQUENCE</scope>
</reference>
<feature type="domain" description="Peptidase metallopeptidase" evidence="9">
    <location>
        <begin position="116"/>
        <end position="271"/>
    </location>
</feature>
<comment type="cofactor">
    <cofactor evidence="8">
        <name>Ca(2+)</name>
        <dbReference type="ChEBI" id="CHEBI:29108"/>
    </cofactor>
    <text evidence="8">Can bind about 5 Ca(2+) ions per subunit.</text>
</comment>
<feature type="binding site" evidence="8">
    <location>
        <position position="205"/>
    </location>
    <ligand>
        <name>Ca(2+)</name>
        <dbReference type="ChEBI" id="CHEBI:29108"/>
        <label>3</label>
    </ligand>
</feature>
<keyword evidence="2" id="KW-0645">Protease</keyword>
<comment type="similarity">
    <text evidence="1">Belongs to the peptidase M10A family. Matrix metalloproteinases (MMPs) subfamily.</text>
</comment>
<dbReference type="Pfam" id="PF01471">
    <property type="entry name" value="PG_binding_1"/>
    <property type="match status" value="1"/>
</dbReference>
<evidence type="ECO:0000256" key="5">
    <source>
        <dbReference type="ARBA" id="ARBA00022833"/>
    </source>
</evidence>
<protein>
    <submittedName>
        <fullName evidence="10">Matrixin family protein</fullName>
    </submittedName>
</protein>
<comment type="cofactor">
    <cofactor evidence="8">
        <name>Zn(2+)</name>
        <dbReference type="ChEBI" id="CHEBI:29105"/>
    </cofactor>
    <text evidence="8">Binds 2 Zn(2+) ions per subunit.</text>
</comment>
<keyword evidence="11" id="KW-1185">Reference proteome</keyword>
<sequence length="272" mass="31322">MDFLKPLSGLRRGQSEQGIQDLKNYLDYLGYYLNDNNTSTNYHALENNNLFDSSLESALRKYQKFYDLKVTGLLDPRTISKLHEPRCGRPDFHNNSNSKLISDKFRVSSRYAFLPGRPKWRKTKLGYIFNTNVNEEAIMAFERAMKEWARVTRFTFFRVKDVGRASIRISFLRGHHGDEYPFVGPQPRGGLAHSFPPPHGRIHFDAAQNWSNNGDRNAFDVETVGLHELGHVLGLDHSNVQRAVMHAIIAPGERKHLHDDDIKGIKALYRLK</sequence>
<dbReference type="InterPro" id="IPR001818">
    <property type="entry name" value="Pept_M10_metallopeptidase"/>
</dbReference>
<dbReference type="PRINTS" id="PR00138">
    <property type="entry name" value="MATRIXIN"/>
</dbReference>
<organism evidence="10 11">
    <name type="scientific">Striga hermonthica</name>
    <name type="common">Purple witchweed</name>
    <name type="synonym">Buchnera hermonthica</name>
    <dbReference type="NCBI Taxonomy" id="68872"/>
    <lineage>
        <taxon>Eukaryota</taxon>
        <taxon>Viridiplantae</taxon>
        <taxon>Streptophyta</taxon>
        <taxon>Embryophyta</taxon>
        <taxon>Tracheophyta</taxon>
        <taxon>Spermatophyta</taxon>
        <taxon>Magnoliopsida</taxon>
        <taxon>eudicotyledons</taxon>
        <taxon>Gunneridae</taxon>
        <taxon>Pentapetalae</taxon>
        <taxon>asterids</taxon>
        <taxon>lamiids</taxon>
        <taxon>Lamiales</taxon>
        <taxon>Orobanchaceae</taxon>
        <taxon>Buchnereae</taxon>
        <taxon>Striga</taxon>
    </lineage>
</organism>
<comment type="caution">
    <text evidence="10">The sequence shown here is derived from an EMBL/GenBank/DDBJ whole genome shotgun (WGS) entry which is preliminary data.</text>
</comment>
<dbReference type="SUPFAM" id="SSF55486">
    <property type="entry name" value="Metalloproteases ('zincins'), catalytic domain"/>
    <property type="match status" value="1"/>
</dbReference>
<feature type="binding site" evidence="8">
    <location>
        <position position="231"/>
    </location>
    <ligand>
        <name>Zn(2+)</name>
        <dbReference type="ChEBI" id="CHEBI:29105"/>
        <label>2</label>
        <note>catalytic</note>
    </ligand>
</feature>
<dbReference type="Pfam" id="PF00413">
    <property type="entry name" value="Peptidase_M10"/>
    <property type="match status" value="1"/>
</dbReference>
<keyword evidence="5 8" id="KW-0862">Zinc</keyword>
<dbReference type="GO" id="GO:0030574">
    <property type="term" value="P:collagen catabolic process"/>
    <property type="evidence" value="ECO:0007669"/>
    <property type="project" value="TreeGrafter"/>
</dbReference>
<feature type="binding site" evidence="8">
    <location>
        <position position="184"/>
    </location>
    <ligand>
        <name>Ca(2+)</name>
        <dbReference type="ChEBI" id="CHEBI:29108"/>
        <label>3</label>
    </ligand>
</feature>
<name>A0A9N7REF7_STRHE</name>
<evidence type="ECO:0000313" key="11">
    <source>
        <dbReference type="Proteomes" id="UP001153555"/>
    </source>
</evidence>
<feature type="binding site" evidence="8">
    <location>
        <position position="203"/>
    </location>
    <ligand>
        <name>Zn(2+)</name>
        <dbReference type="ChEBI" id="CHEBI:29105"/>
        <label>1</label>
    </ligand>
</feature>
<gene>
    <name evidence="10" type="ORF">SHERM_01955</name>
</gene>
<keyword evidence="4" id="KW-0378">Hydrolase</keyword>